<dbReference type="EMBL" id="NAEP01000028">
    <property type="protein sequence ID" value="PDQ35761.1"/>
    <property type="molecule type" value="Genomic_DNA"/>
</dbReference>
<protein>
    <submittedName>
        <fullName evidence="4">Transcriptional regulator</fullName>
    </submittedName>
</protein>
<dbReference type="PANTHER" id="PTHR33392">
    <property type="entry name" value="POLYISOPRENYL-TEICHOIC ACID--PEPTIDOGLYCAN TEICHOIC ACID TRANSFERASE TAGU"/>
    <property type="match status" value="1"/>
</dbReference>
<organism evidence="4 5">
    <name type="scientific">Candidatus Lumbricidiphila eiseniae</name>
    <dbReference type="NCBI Taxonomy" id="1969409"/>
    <lineage>
        <taxon>Bacteria</taxon>
        <taxon>Bacillati</taxon>
        <taxon>Actinomycetota</taxon>
        <taxon>Actinomycetes</taxon>
        <taxon>Micrococcales</taxon>
        <taxon>Microbacteriaceae</taxon>
        <taxon>Candidatus Lumbricidiphila</taxon>
    </lineage>
</organism>
<reference evidence="5" key="1">
    <citation type="submission" date="2017-03" db="EMBL/GenBank/DDBJ databases">
        <authorList>
            <person name="Lund M.B."/>
        </authorList>
    </citation>
    <scope>NUCLEOTIDE SEQUENCE [LARGE SCALE GENOMIC DNA]</scope>
</reference>
<dbReference type="Gene3D" id="3.40.630.190">
    <property type="entry name" value="LCP protein"/>
    <property type="match status" value="1"/>
</dbReference>
<accession>A0A2A6FT24</accession>
<keyword evidence="2" id="KW-0812">Transmembrane</keyword>
<dbReference type="Proteomes" id="UP000219994">
    <property type="component" value="Unassembled WGS sequence"/>
</dbReference>
<evidence type="ECO:0000313" key="5">
    <source>
        <dbReference type="Proteomes" id="UP000219994"/>
    </source>
</evidence>
<feature type="transmembrane region" description="Helical" evidence="2">
    <location>
        <begin position="53"/>
        <end position="71"/>
    </location>
</feature>
<evidence type="ECO:0000256" key="2">
    <source>
        <dbReference type="SAM" id="Phobius"/>
    </source>
</evidence>
<proteinExistence type="inferred from homology"/>
<comment type="similarity">
    <text evidence="1">Belongs to the LytR/CpsA/Psr (LCP) family.</text>
</comment>
<evidence type="ECO:0000259" key="3">
    <source>
        <dbReference type="Pfam" id="PF03816"/>
    </source>
</evidence>
<evidence type="ECO:0000256" key="1">
    <source>
        <dbReference type="ARBA" id="ARBA00006068"/>
    </source>
</evidence>
<keyword evidence="2" id="KW-1133">Transmembrane helix</keyword>
<keyword evidence="2" id="KW-0472">Membrane</keyword>
<dbReference type="NCBIfam" id="TIGR00350">
    <property type="entry name" value="lytR_cpsA_psr"/>
    <property type="match status" value="1"/>
</dbReference>
<comment type="caution">
    <text evidence="4">The sequence shown here is derived from an EMBL/GenBank/DDBJ whole genome shotgun (WGS) entry which is preliminary data.</text>
</comment>
<dbReference type="InterPro" id="IPR050922">
    <property type="entry name" value="LytR/CpsA/Psr_CW_biosynth"/>
</dbReference>
<dbReference type="AlphaFoldDB" id="A0A2A6FT24"/>
<evidence type="ECO:0000313" key="4">
    <source>
        <dbReference type="EMBL" id="PDQ35761.1"/>
    </source>
</evidence>
<dbReference type="Pfam" id="PF03816">
    <property type="entry name" value="LytR_cpsA_psr"/>
    <property type="match status" value="1"/>
</dbReference>
<name>A0A2A6FT24_9MICO</name>
<gene>
    <name evidence="4" type="ORF">B5766_04730</name>
</gene>
<dbReference type="InterPro" id="IPR004474">
    <property type="entry name" value="LytR_CpsA_psr"/>
</dbReference>
<feature type="transmembrane region" description="Helical" evidence="2">
    <location>
        <begin position="83"/>
        <end position="107"/>
    </location>
</feature>
<feature type="transmembrane region" description="Helical" evidence="2">
    <location>
        <begin position="119"/>
        <end position="142"/>
    </location>
</feature>
<feature type="domain" description="Cell envelope-related transcriptional attenuator" evidence="3">
    <location>
        <begin position="187"/>
        <end position="369"/>
    </location>
</feature>
<sequence length="453" mass="48860">MSFIGPTIRNPDVASRSAMTRRAWWLVALNVLIPGAPQVLAGSRGLGRFGLRCTFMLWLVAIAALAVFIWQRSMFISIVANAWVLWAVTATLAFYAVLWLILTLDTLRLVRIVRIAPKARVWVAIVPVLVLVALSGTVVYAASVTSTASGVLDKVFVAGPSVPPENGRYNVLLMGGDAGPDRQGMRPDSITLVSVDAATGSAVTIGMPRELTNIPLNDSSPLKKLYPDGYGTHGCNVDACLLNSIYTEVQLKSPELYPDATQNGSSPGIEGMRDAVEGITGLKIQFYLLVDMAAFSQLVDALGGVTVSVTDAVPIHADDTFTTVAEWIKAGTQKLDGYHALWYARSRHGSSDYARMQRQRQLEQAMLAEFTPLTLLTKYQAIAAASAELVKTDIPQSMLGFFVDLAGKAKTQKLTDVPLTPDNNVDADEPDYGYIRTLVRTAVYPTPSPTPAG</sequence>
<dbReference type="PANTHER" id="PTHR33392:SF6">
    <property type="entry name" value="POLYISOPRENYL-TEICHOIC ACID--PEPTIDOGLYCAN TEICHOIC ACID TRANSFERASE TAGU"/>
    <property type="match status" value="1"/>
</dbReference>